<evidence type="ECO:0000313" key="4">
    <source>
        <dbReference type="Proteomes" id="UP000243342"/>
    </source>
</evidence>
<protein>
    <submittedName>
        <fullName evidence="3">Uncharacterized protein</fullName>
    </submittedName>
</protein>
<comment type="caution">
    <text evidence="3">The sequence shown here is derived from an EMBL/GenBank/DDBJ whole genome shotgun (WGS) entry which is preliminary data.</text>
</comment>
<evidence type="ECO:0000256" key="2">
    <source>
        <dbReference type="SAM" id="Phobius"/>
    </source>
</evidence>
<evidence type="ECO:0000256" key="1">
    <source>
        <dbReference type="SAM" id="MobiDB-lite"/>
    </source>
</evidence>
<keyword evidence="2" id="KW-1133">Transmembrane helix</keyword>
<dbReference type="Proteomes" id="UP000243342">
    <property type="component" value="Unassembled WGS sequence"/>
</dbReference>
<dbReference type="RefSeq" id="WP_071658787.1">
    <property type="nucleotide sequence ID" value="NZ_MLCF01000179.1"/>
</dbReference>
<keyword evidence="4" id="KW-1185">Reference proteome</keyword>
<gene>
    <name evidence="3" type="ORF">BIV57_22550</name>
</gene>
<name>A0A1J7B9D5_9ACTN</name>
<dbReference type="AlphaFoldDB" id="A0A1J7B9D5"/>
<organism evidence="3 4">
    <name type="scientific">Mangrovactinospora gilvigrisea</name>
    <dbReference type="NCBI Taxonomy" id="1428644"/>
    <lineage>
        <taxon>Bacteria</taxon>
        <taxon>Bacillati</taxon>
        <taxon>Actinomycetota</taxon>
        <taxon>Actinomycetes</taxon>
        <taxon>Kitasatosporales</taxon>
        <taxon>Streptomycetaceae</taxon>
        <taxon>Mangrovactinospora</taxon>
    </lineage>
</organism>
<proteinExistence type="predicted"/>
<dbReference type="STRING" id="1428644.BIV57_22550"/>
<feature type="transmembrane region" description="Helical" evidence="2">
    <location>
        <begin position="402"/>
        <end position="420"/>
    </location>
</feature>
<accession>A0A1J7B9D5</accession>
<keyword evidence="2" id="KW-0472">Membrane</keyword>
<feature type="region of interest" description="Disordered" evidence="1">
    <location>
        <begin position="1"/>
        <end position="20"/>
    </location>
</feature>
<reference evidence="3 4" key="1">
    <citation type="submission" date="2016-10" db="EMBL/GenBank/DDBJ databases">
        <title>Genome sequence of Streptomyces gilvigriseus MUSC 26.</title>
        <authorList>
            <person name="Lee L.-H."/>
            <person name="Ser H.-L."/>
        </authorList>
    </citation>
    <scope>NUCLEOTIDE SEQUENCE [LARGE SCALE GENOMIC DNA]</scope>
    <source>
        <strain evidence="3 4">MUSC 26</strain>
    </source>
</reference>
<sequence>MSQARAREERSAPLRRPEDLELSGAEAALVLPALGTAGAAGAARLATRAGNRALARSLRRAGTATENEAAAEEEPGIELHELDELHPAQQQEQQEEEQAAAESSPGKAVLDALKPNKVVDTADFAASRIVSPALGKVGQQLAEHGGQPVPPAASLPGASVNAVADTLVLVDSTAGLVGAVADRRKDAYAAHGTDARITDKSLATAKNALYLAGDGTTLAKNAVGVAGHTATHALSQAPGGLTAAAAIVGTAQDAHGLGRAAQSAHRLGRGVEDVGPGQVADFAAREAALDRERTGLRAARRNRAERLAEHAEGSPEHTRLSGQLELLDERLAHNRTAREQLGTDRAGYGKDAETLREIRGYAVKKRRRGVAKRLVSGVGNGVKAAAAIAGLVLAASSPAGPALVIAAAAILGLFALYKALKFFRKRHKDLKAPDRHRLPNALPDEGPARGLAAHEGEAQKLWQFWKDIKFGKREVMARGLYELATREGQVAEMREDAWQTLVQLGVVPAAEGGARDGWTEQLRGDADAWVKKIKDALASF</sequence>
<keyword evidence="2" id="KW-0812">Transmembrane</keyword>
<evidence type="ECO:0000313" key="3">
    <source>
        <dbReference type="EMBL" id="OIV35251.1"/>
    </source>
</evidence>
<feature type="transmembrane region" description="Helical" evidence="2">
    <location>
        <begin position="374"/>
        <end position="396"/>
    </location>
</feature>
<dbReference type="OrthoDB" id="4338720at2"/>
<feature type="region of interest" description="Disordered" evidence="1">
    <location>
        <begin position="88"/>
        <end position="107"/>
    </location>
</feature>
<feature type="compositionally biased region" description="Basic and acidic residues" evidence="1">
    <location>
        <begin position="1"/>
        <end position="19"/>
    </location>
</feature>
<dbReference type="EMBL" id="MLCF01000179">
    <property type="protein sequence ID" value="OIV35251.1"/>
    <property type="molecule type" value="Genomic_DNA"/>
</dbReference>